<evidence type="ECO:0008006" key="3">
    <source>
        <dbReference type="Google" id="ProtNLM"/>
    </source>
</evidence>
<evidence type="ECO:0000313" key="1">
    <source>
        <dbReference type="EMBL" id="MBL1079739.1"/>
    </source>
</evidence>
<accession>A0ABS1MGN3</accession>
<name>A0ABS1MGN3_9NOCA</name>
<proteinExistence type="predicted"/>
<keyword evidence="2" id="KW-1185">Reference proteome</keyword>
<dbReference type="EMBL" id="JAERRJ010000019">
    <property type="protein sequence ID" value="MBL1079739.1"/>
    <property type="molecule type" value="Genomic_DNA"/>
</dbReference>
<reference evidence="1 2" key="1">
    <citation type="submission" date="2021-01" db="EMBL/GenBank/DDBJ databases">
        <title>WGS of actinomycetes isolated from Thailand.</title>
        <authorList>
            <person name="Thawai C."/>
        </authorList>
    </citation>
    <scope>NUCLEOTIDE SEQUENCE [LARGE SCALE GENOMIC DNA]</scope>
    <source>
        <strain evidence="1 2">LPG 2</strain>
    </source>
</reference>
<comment type="caution">
    <text evidence="1">The sequence shown here is derived from an EMBL/GenBank/DDBJ whole genome shotgun (WGS) entry which is preliminary data.</text>
</comment>
<gene>
    <name evidence="1" type="ORF">JK358_35595</name>
</gene>
<dbReference type="Proteomes" id="UP000602198">
    <property type="component" value="Unassembled WGS sequence"/>
</dbReference>
<organism evidence="1 2">
    <name type="scientific">Nocardia acididurans</name>
    <dbReference type="NCBI Taxonomy" id="2802282"/>
    <lineage>
        <taxon>Bacteria</taxon>
        <taxon>Bacillati</taxon>
        <taxon>Actinomycetota</taxon>
        <taxon>Actinomycetes</taxon>
        <taxon>Mycobacteriales</taxon>
        <taxon>Nocardiaceae</taxon>
        <taxon>Nocardia</taxon>
    </lineage>
</organism>
<sequence>MVFTTSEWSVFIERVRKRRVHPSLPEGVEQRGWCAPAGEHDGQVIAVTDPLNGDPIPLRFVPSQ</sequence>
<protein>
    <recommendedName>
        <fullName evidence="3">DUF397 domain-containing protein</fullName>
    </recommendedName>
</protein>
<evidence type="ECO:0000313" key="2">
    <source>
        <dbReference type="Proteomes" id="UP000602198"/>
    </source>
</evidence>